<dbReference type="Proteomes" id="UP000265566">
    <property type="component" value="Chromosome 4"/>
</dbReference>
<dbReference type="Proteomes" id="UP000002051">
    <property type="component" value="Chromosome 4"/>
</dbReference>
<reference evidence="1 4" key="1">
    <citation type="journal article" date="2011" name="Nature">
        <title>The Medicago genome provides insight into the evolution of rhizobial symbioses.</title>
        <authorList>
            <person name="Young N.D."/>
            <person name="Debelle F."/>
            <person name="Oldroyd G.E."/>
            <person name="Geurts R."/>
            <person name="Cannon S.B."/>
            <person name="Udvardi M.K."/>
            <person name="Benedito V.A."/>
            <person name="Mayer K.F."/>
            <person name="Gouzy J."/>
            <person name="Schoof H."/>
            <person name="Van de Peer Y."/>
            <person name="Proost S."/>
            <person name="Cook D.R."/>
            <person name="Meyers B.C."/>
            <person name="Spannagl M."/>
            <person name="Cheung F."/>
            <person name="De Mita S."/>
            <person name="Krishnakumar V."/>
            <person name="Gundlach H."/>
            <person name="Zhou S."/>
            <person name="Mudge J."/>
            <person name="Bharti A.K."/>
            <person name="Murray J.D."/>
            <person name="Naoumkina M.A."/>
            <person name="Rosen B."/>
            <person name="Silverstein K.A."/>
            <person name="Tang H."/>
            <person name="Rombauts S."/>
            <person name="Zhao P.X."/>
            <person name="Zhou P."/>
            <person name="Barbe V."/>
            <person name="Bardou P."/>
            <person name="Bechner M."/>
            <person name="Bellec A."/>
            <person name="Berger A."/>
            <person name="Berges H."/>
            <person name="Bidwell S."/>
            <person name="Bisseling T."/>
            <person name="Choisne N."/>
            <person name="Couloux A."/>
            <person name="Denny R."/>
            <person name="Deshpande S."/>
            <person name="Dai X."/>
            <person name="Doyle J.J."/>
            <person name="Dudez A.M."/>
            <person name="Farmer A.D."/>
            <person name="Fouteau S."/>
            <person name="Franken C."/>
            <person name="Gibelin C."/>
            <person name="Gish J."/>
            <person name="Goldstein S."/>
            <person name="Gonzalez A.J."/>
            <person name="Green P.J."/>
            <person name="Hallab A."/>
            <person name="Hartog M."/>
            <person name="Hua A."/>
            <person name="Humphray S.J."/>
            <person name="Jeong D.H."/>
            <person name="Jing Y."/>
            <person name="Jocker A."/>
            <person name="Kenton S.M."/>
            <person name="Kim D.J."/>
            <person name="Klee K."/>
            <person name="Lai H."/>
            <person name="Lang C."/>
            <person name="Lin S."/>
            <person name="Macmil S.L."/>
            <person name="Magdelenat G."/>
            <person name="Matthews L."/>
            <person name="McCorrison J."/>
            <person name="Monaghan E.L."/>
            <person name="Mun J.H."/>
            <person name="Najar F.Z."/>
            <person name="Nicholson C."/>
            <person name="Noirot C."/>
            <person name="O'Bleness M."/>
            <person name="Paule C.R."/>
            <person name="Poulain J."/>
            <person name="Prion F."/>
            <person name="Qin B."/>
            <person name="Qu C."/>
            <person name="Retzel E.F."/>
            <person name="Riddle C."/>
            <person name="Sallet E."/>
            <person name="Samain S."/>
            <person name="Samson N."/>
            <person name="Sanders I."/>
            <person name="Saurat O."/>
            <person name="Scarpelli C."/>
            <person name="Schiex T."/>
            <person name="Segurens B."/>
            <person name="Severin A.J."/>
            <person name="Sherrier D.J."/>
            <person name="Shi R."/>
            <person name="Sims S."/>
            <person name="Singer S.R."/>
            <person name="Sinharoy S."/>
            <person name="Sterck L."/>
            <person name="Viollet A."/>
            <person name="Wang B.B."/>
            <person name="Wang K."/>
            <person name="Wang M."/>
            <person name="Wang X."/>
            <person name="Warfsmann J."/>
            <person name="Weissenbach J."/>
            <person name="White D.D."/>
            <person name="White J.D."/>
            <person name="Wiley G.B."/>
            <person name="Wincker P."/>
            <person name="Xing Y."/>
            <person name="Yang L."/>
            <person name="Yao Z."/>
            <person name="Ying F."/>
            <person name="Zhai J."/>
            <person name="Zhou L."/>
            <person name="Zuber A."/>
            <person name="Denarie J."/>
            <person name="Dixon R.A."/>
            <person name="May G.D."/>
            <person name="Schwartz D.C."/>
            <person name="Rogers J."/>
            <person name="Quetier F."/>
            <person name="Town C.D."/>
            <person name="Roe B.A."/>
        </authorList>
    </citation>
    <scope>NUCLEOTIDE SEQUENCE [LARGE SCALE GENOMIC DNA]</scope>
    <source>
        <strain evidence="1">A17</strain>
        <strain evidence="3 4">cv. Jemalong A17</strain>
    </source>
</reference>
<reference evidence="1 4" key="2">
    <citation type="journal article" date="2014" name="BMC Genomics">
        <title>An improved genome release (version Mt4.0) for the model legume Medicago truncatula.</title>
        <authorList>
            <person name="Tang H."/>
            <person name="Krishnakumar V."/>
            <person name="Bidwell S."/>
            <person name="Rosen B."/>
            <person name="Chan A."/>
            <person name="Zhou S."/>
            <person name="Gentzbittel L."/>
            <person name="Childs K.L."/>
            <person name="Yandell M."/>
            <person name="Gundlach H."/>
            <person name="Mayer K.F."/>
            <person name="Schwartz D.C."/>
            <person name="Town C.D."/>
        </authorList>
    </citation>
    <scope>GENOME REANNOTATION</scope>
    <source>
        <strain evidence="1">A17</strain>
        <strain evidence="3 4">cv. Jemalong A17</strain>
    </source>
</reference>
<name>A0A072UJB1_MEDTR</name>
<evidence type="ECO:0000313" key="1">
    <source>
        <dbReference type="EMBL" id="KEH29772.1"/>
    </source>
</evidence>
<dbReference type="AlphaFoldDB" id="A0A072UJB1"/>
<sequence length="122" mass="13616">MSLDLIPKARSKDDGTQAYLYAKQCGIRNKLHTTSKPLQHPASRLKWPGSNSNIAILNPALILCEIGLDLLPKDTSKDEGTQTYLYVQQPGNLSNVGLETNYKQLQNQLQHLEHDAESPLYS</sequence>
<dbReference type="HOGENOM" id="CLU_2030162_0_0_1"/>
<proteinExistence type="predicted"/>
<reference evidence="3" key="3">
    <citation type="submission" date="2015-04" db="UniProtKB">
        <authorList>
            <consortium name="EnsemblPlants"/>
        </authorList>
    </citation>
    <scope>IDENTIFICATION</scope>
    <source>
        <strain evidence="3">cv. Jemalong A17</strain>
    </source>
</reference>
<gene>
    <name evidence="1" type="ordered locus">MTR_4g051568</name>
    <name evidence="2" type="ORF">MtrunA17_Chr4g0025581</name>
</gene>
<keyword evidence="4" id="KW-1185">Reference proteome</keyword>
<dbReference type="EMBL" id="PSQE01000004">
    <property type="protein sequence ID" value="RHN60414.1"/>
    <property type="molecule type" value="Genomic_DNA"/>
</dbReference>
<protein>
    <submittedName>
        <fullName evidence="1 3">Uncharacterized protein</fullName>
    </submittedName>
</protein>
<dbReference type="EMBL" id="CM001220">
    <property type="protein sequence ID" value="KEH29772.1"/>
    <property type="molecule type" value="Genomic_DNA"/>
</dbReference>
<evidence type="ECO:0000313" key="2">
    <source>
        <dbReference type="EMBL" id="RHN60414.1"/>
    </source>
</evidence>
<accession>A0A072UJB1</accession>
<dbReference type="Gramene" id="rna22725">
    <property type="protein sequence ID" value="RHN60414.1"/>
    <property type="gene ID" value="gene22725"/>
</dbReference>
<evidence type="ECO:0000313" key="3">
    <source>
        <dbReference type="EnsemblPlants" id="KEH29772"/>
    </source>
</evidence>
<reference evidence="2" key="4">
    <citation type="journal article" date="2018" name="Nat. Plants">
        <title>Whole-genome landscape of Medicago truncatula symbiotic genes.</title>
        <authorList>
            <person name="Pecrix Y."/>
            <person name="Gamas P."/>
            <person name="Carrere S."/>
        </authorList>
    </citation>
    <scope>NUCLEOTIDE SEQUENCE</scope>
    <source>
        <tissue evidence="2">Leaves</tissue>
    </source>
</reference>
<organism evidence="1 4">
    <name type="scientific">Medicago truncatula</name>
    <name type="common">Barrel medic</name>
    <name type="synonym">Medicago tribuloides</name>
    <dbReference type="NCBI Taxonomy" id="3880"/>
    <lineage>
        <taxon>Eukaryota</taxon>
        <taxon>Viridiplantae</taxon>
        <taxon>Streptophyta</taxon>
        <taxon>Embryophyta</taxon>
        <taxon>Tracheophyta</taxon>
        <taxon>Spermatophyta</taxon>
        <taxon>Magnoliopsida</taxon>
        <taxon>eudicotyledons</taxon>
        <taxon>Gunneridae</taxon>
        <taxon>Pentapetalae</taxon>
        <taxon>rosids</taxon>
        <taxon>fabids</taxon>
        <taxon>Fabales</taxon>
        <taxon>Fabaceae</taxon>
        <taxon>Papilionoideae</taxon>
        <taxon>50 kb inversion clade</taxon>
        <taxon>NPAAA clade</taxon>
        <taxon>Hologalegina</taxon>
        <taxon>IRL clade</taxon>
        <taxon>Trifolieae</taxon>
        <taxon>Medicago</taxon>
    </lineage>
</organism>
<dbReference type="EnsemblPlants" id="KEH29772">
    <property type="protein sequence ID" value="KEH29772"/>
    <property type="gene ID" value="MTR_4g051568"/>
</dbReference>
<evidence type="ECO:0000313" key="4">
    <source>
        <dbReference type="Proteomes" id="UP000002051"/>
    </source>
</evidence>